<comment type="caution">
    <text evidence="2">The sequence shown here is derived from an EMBL/GenBank/DDBJ whole genome shotgun (WGS) entry which is preliminary data.</text>
</comment>
<evidence type="ECO:0000313" key="2">
    <source>
        <dbReference type="EMBL" id="GAA4798096.1"/>
    </source>
</evidence>
<dbReference type="Proteomes" id="UP001500187">
    <property type="component" value="Unassembled WGS sequence"/>
</dbReference>
<proteinExistence type="predicted"/>
<protein>
    <submittedName>
        <fullName evidence="2">Uncharacterized protein</fullName>
    </submittedName>
</protein>
<organism evidence="2 3">
    <name type="scientific">Rothia endophytica</name>
    <dbReference type="NCBI Taxonomy" id="1324766"/>
    <lineage>
        <taxon>Bacteria</taxon>
        <taxon>Bacillati</taxon>
        <taxon>Actinomycetota</taxon>
        <taxon>Actinomycetes</taxon>
        <taxon>Micrococcales</taxon>
        <taxon>Micrococcaceae</taxon>
        <taxon>Rothia</taxon>
    </lineage>
</organism>
<gene>
    <name evidence="2" type="ORF">GCM10023352_17260</name>
</gene>
<sequence length="169" mass="18864">MLTPDRGIAPLARSLAADFEFAFEYDAPEMIDGVVVETAELDKTYVELTGRIFTIIVNIAHVDDERAYSFTLYESEDDPQATEEDAAEETVVLQEAGIATLEELEQRVRDVLTDSANYLTDHEIYDISEVVRVVDETYSPEQQAQIIAQAQERSGASAEQDARGSSFFK</sequence>
<keyword evidence="3" id="KW-1185">Reference proteome</keyword>
<dbReference type="EMBL" id="BAABKP010000003">
    <property type="protein sequence ID" value="GAA4798096.1"/>
    <property type="molecule type" value="Genomic_DNA"/>
</dbReference>
<accession>A0ABP9BNY6</accession>
<name>A0ABP9BNY6_9MICC</name>
<evidence type="ECO:0000313" key="3">
    <source>
        <dbReference type="Proteomes" id="UP001500187"/>
    </source>
</evidence>
<evidence type="ECO:0000256" key="1">
    <source>
        <dbReference type="SAM" id="MobiDB-lite"/>
    </source>
</evidence>
<feature type="region of interest" description="Disordered" evidence="1">
    <location>
        <begin position="149"/>
        <end position="169"/>
    </location>
</feature>
<reference evidence="3" key="1">
    <citation type="journal article" date="2019" name="Int. J. Syst. Evol. Microbiol.">
        <title>The Global Catalogue of Microorganisms (GCM) 10K type strain sequencing project: providing services to taxonomists for standard genome sequencing and annotation.</title>
        <authorList>
            <consortium name="The Broad Institute Genomics Platform"/>
            <consortium name="The Broad Institute Genome Sequencing Center for Infectious Disease"/>
            <person name="Wu L."/>
            <person name="Ma J."/>
        </authorList>
    </citation>
    <scope>NUCLEOTIDE SEQUENCE [LARGE SCALE GENOMIC DNA]</scope>
    <source>
        <strain evidence="3">JCM 18541</strain>
    </source>
</reference>
<dbReference type="RefSeq" id="WP_345446501.1">
    <property type="nucleotide sequence ID" value="NZ_BAABKP010000003.1"/>
</dbReference>